<keyword evidence="2" id="KW-0472">Membrane</keyword>
<dbReference type="InterPro" id="IPR020274">
    <property type="entry name" value="Uncharacterised_HI1496"/>
</dbReference>
<name>Q58ZC7_HAEIF</name>
<feature type="transmembrane region" description="Helical" evidence="2">
    <location>
        <begin position="6"/>
        <end position="24"/>
    </location>
</feature>
<dbReference type="AlphaFoldDB" id="Q58ZC7"/>
<protein>
    <recommendedName>
        <fullName evidence="4">DUF2681 domain-containing protein</fullName>
    </recommendedName>
</protein>
<organism evidence="3">
    <name type="scientific">Haemophilus influenzae biotype aegyptius</name>
    <dbReference type="NCBI Taxonomy" id="725"/>
    <lineage>
        <taxon>Bacteria</taxon>
        <taxon>Pseudomonadati</taxon>
        <taxon>Pseudomonadota</taxon>
        <taxon>Gammaproteobacteria</taxon>
        <taxon>Pasteurellales</taxon>
        <taxon>Pasteurellaceae</taxon>
        <taxon>Haemophilus</taxon>
    </lineage>
</organism>
<evidence type="ECO:0000256" key="1">
    <source>
        <dbReference type="SAM" id="Coils"/>
    </source>
</evidence>
<sequence length="127" mass="14767">MNLQVIVVCTTFFILLCGYVFFRLKQAQRRVEKLIEENAQLQTEKAVAQTQVKHHQVRQKNEENIVSSSRERIIDSLHNKTISVINPSCSGFRLIKASRQDSTETLRQILVHNQTYREICPIQGEKK</sequence>
<proteinExistence type="predicted"/>
<evidence type="ECO:0008006" key="4">
    <source>
        <dbReference type="Google" id="ProtNLM"/>
    </source>
</evidence>
<accession>Q58ZC7</accession>
<feature type="coiled-coil region" evidence="1">
    <location>
        <begin position="24"/>
        <end position="51"/>
    </location>
</feature>
<evidence type="ECO:0000256" key="2">
    <source>
        <dbReference type="SAM" id="Phobius"/>
    </source>
</evidence>
<dbReference type="EMBL" id="AY647244">
    <property type="protein sequence ID" value="AAV37147.1"/>
    <property type="molecule type" value="Genomic_DNA"/>
</dbReference>
<keyword evidence="2" id="KW-0812">Transmembrane</keyword>
<reference evidence="3" key="1">
    <citation type="journal article" date="2005" name="Infect. Immun.">
        <title>Cloning and sequencing of a genomic island found in the Brazilian purpuric fever clone of Haemophilus influenzae biogroup aegyptius.</title>
        <authorList>
            <person name="McGillivary G."/>
            <person name="Tomaras A.P."/>
            <person name="Rhodes E.R."/>
            <person name="Actis L.A."/>
        </authorList>
    </citation>
    <scope>NUCLEOTIDE SEQUENCE</scope>
</reference>
<keyword evidence="2" id="KW-1133">Transmembrane helix</keyword>
<evidence type="ECO:0000313" key="3">
    <source>
        <dbReference type="EMBL" id="AAV37147.1"/>
    </source>
</evidence>
<keyword evidence="1" id="KW-0175">Coiled coil</keyword>
<dbReference type="Pfam" id="PF10883">
    <property type="entry name" value="DUF2681"/>
    <property type="match status" value="1"/>
</dbReference>